<dbReference type="RefSeq" id="WP_133442255.1">
    <property type="nucleotide sequence ID" value="NZ_CP034726.1"/>
</dbReference>
<name>A0A4P6ZM94_9LACO</name>
<evidence type="ECO:0000313" key="2">
    <source>
        <dbReference type="Proteomes" id="UP000294321"/>
    </source>
</evidence>
<protein>
    <submittedName>
        <fullName evidence="1">Uncharacterized protein</fullName>
    </submittedName>
</protein>
<dbReference type="AlphaFoldDB" id="A0A4P6ZM94"/>
<dbReference type="EMBL" id="CP034726">
    <property type="protein sequence ID" value="QBP18697.1"/>
    <property type="molecule type" value="Genomic_DNA"/>
</dbReference>
<organism evidence="1 2">
    <name type="scientific">Acetilactobacillus jinshanensis</name>
    <dbReference type="NCBI Taxonomy" id="1720083"/>
    <lineage>
        <taxon>Bacteria</taxon>
        <taxon>Bacillati</taxon>
        <taxon>Bacillota</taxon>
        <taxon>Bacilli</taxon>
        <taxon>Lactobacillales</taxon>
        <taxon>Lactobacillaceae</taxon>
        <taxon>Acetilactobacillus</taxon>
    </lineage>
</organism>
<sequence>MEVEPSVVKNELLDIKKTAEHAKDIKDVATRLDDIGSDHIPTGQYRSGVQIKTDLLTRASSLIDTAKQGERADEYIKEARELLTAALKVKADQVYSTKLVYGDYHMPSYSLKSLITSVDQDLKRFN</sequence>
<dbReference type="KEGG" id="lji:ELX58_06055"/>
<reference evidence="2" key="1">
    <citation type="submission" date="2018-12" db="EMBL/GenBank/DDBJ databases">
        <title>A new species of lactobacillus.</title>
        <authorList>
            <person name="Jian Y."/>
            <person name="Xin L."/>
            <person name="Hong Z.J."/>
            <person name="Ming L.Z."/>
            <person name="Hong X.Z."/>
        </authorList>
    </citation>
    <scope>NUCLEOTIDE SEQUENCE [LARGE SCALE GENOMIC DNA]</scope>
    <source>
        <strain evidence="2">HSLZ-75</strain>
    </source>
</reference>
<gene>
    <name evidence="1" type="ORF">ELX58_06055</name>
</gene>
<dbReference type="Proteomes" id="UP000294321">
    <property type="component" value="Chromosome"/>
</dbReference>
<accession>A0A4P6ZM94</accession>
<proteinExistence type="predicted"/>
<keyword evidence="2" id="KW-1185">Reference proteome</keyword>
<evidence type="ECO:0000313" key="1">
    <source>
        <dbReference type="EMBL" id="QBP18697.1"/>
    </source>
</evidence>